<dbReference type="AlphaFoldDB" id="A0A450ZYF4"/>
<organism evidence="1">
    <name type="scientific">Candidatus Kentrum sp. UNK</name>
    <dbReference type="NCBI Taxonomy" id="2126344"/>
    <lineage>
        <taxon>Bacteria</taxon>
        <taxon>Pseudomonadati</taxon>
        <taxon>Pseudomonadota</taxon>
        <taxon>Gammaproteobacteria</taxon>
        <taxon>Candidatus Kentrum</taxon>
    </lineage>
</organism>
<evidence type="ECO:0000313" key="2">
    <source>
        <dbReference type="EMBL" id="VFK68573.1"/>
    </source>
</evidence>
<evidence type="ECO:0000313" key="1">
    <source>
        <dbReference type="EMBL" id="VFK58787.1"/>
    </source>
</evidence>
<name>A0A450ZYF4_9GAMM</name>
<dbReference type="EMBL" id="CAADFZ010000005">
    <property type="protein sequence ID" value="VFK58787.1"/>
    <property type="molecule type" value="Genomic_DNA"/>
</dbReference>
<proteinExistence type="predicted"/>
<reference evidence="1" key="1">
    <citation type="submission" date="2019-02" db="EMBL/GenBank/DDBJ databases">
        <authorList>
            <person name="Gruber-Vodicka R. H."/>
            <person name="Seah K. B. B."/>
        </authorList>
    </citation>
    <scope>NUCLEOTIDE SEQUENCE</scope>
    <source>
        <strain evidence="2">BECK_BY19</strain>
        <strain evidence="1">BECK_BY8</strain>
    </source>
</reference>
<gene>
    <name evidence="1" type="ORF">BECKUNK1418G_GA0071005_10053</name>
    <name evidence="2" type="ORF">BECKUNK1418H_GA0071006_10043</name>
</gene>
<accession>A0A450ZYF4</accession>
<protein>
    <submittedName>
        <fullName evidence="1">Uncharacterized protein</fullName>
    </submittedName>
</protein>
<dbReference type="EMBL" id="CAADGD010000004">
    <property type="protein sequence ID" value="VFK68573.1"/>
    <property type="molecule type" value="Genomic_DNA"/>
</dbReference>
<sequence>MKSFVIPGYQLRLFCLFSAQLRKWSKFYFTQPGVAGTKDFYPLLSRHSRESGNPVTNISLIFLDRFTEDFLGN</sequence>